<dbReference type="EMBL" id="JABSTQ010009032">
    <property type="protein sequence ID" value="KAG0433801.1"/>
    <property type="molecule type" value="Genomic_DNA"/>
</dbReference>
<name>A0AC60QIN7_IXOPE</name>
<comment type="caution">
    <text evidence="1">The sequence shown here is derived from an EMBL/GenBank/DDBJ whole genome shotgun (WGS) entry which is preliminary data.</text>
</comment>
<sequence length="304" mass="33518">MFGVRSFREFGLCTSESRRKEYAVRGGVCTKHKYGFVKDNGHYEGVETAGAITARLDHLNLTKHDPCQIHTALRTQAALAPADASKFMVRVDKSKNLAFLLCLDSHVTQPLQEITSVDLDDNRCGVTIYPATPSNTCKGVIHNIPAGTSPEYLMRHMSTLRPEFKILAARMMGRTTTALITFHGTHIPHEICYAGGIFSCRPHRPKAQYCHRCQQIGHRIDVCTYNACCPTCGQLKPDDDSHTCSADPVCLRCGGPHRADDAECKDKQAADAAVRQLAYNKRIAQRTAALKAEGDLEEGSDVND</sequence>
<evidence type="ECO:0000313" key="1">
    <source>
        <dbReference type="EMBL" id="KAG0433801.1"/>
    </source>
</evidence>
<accession>A0AC60QIN7</accession>
<gene>
    <name evidence="1" type="ORF">HPB47_019611</name>
</gene>
<keyword evidence="2" id="KW-1185">Reference proteome</keyword>
<organism evidence="1 2">
    <name type="scientific">Ixodes persulcatus</name>
    <name type="common">Taiga tick</name>
    <dbReference type="NCBI Taxonomy" id="34615"/>
    <lineage>
        <taxon>Eukaryota</taxon>
        <taxon>Metazoa</taxon>
        <taxon>Ecdysozoa</taxon>
        <taxon>Arthropoda</taxon>
        <taxon>Chelicerata</taxon>
        <taxon>Arachnida</taxon>
        <taxon>Acari</taxon>
        <taxon>Parasitiformes</taxon>
        <taxon>Ixodida</taxon>
        <taxon>Ixodoidea</taxon>
        <taxon>Ixodidae</taxon>
        <taxon>Ixodinae</taxon>
        <taxon>Ixodes</taxon>
    </lineage>
</organism>
<reference evidence="1 2" key="1">
    <citation type="journal article" date="2020" name="Cell">
        <title>Large-Scale Comparative Analyses of Tick Genomes Elucidate Their Genetic Diversity and Vector Capacities.</title>
        <authorList>
            <consortium name="Tick Genome and Microbiome Consortium (TIGMIC)"/>
            <person name="Jia N."/>
            <person name="Wang J."/>
            <person name="Shi W."/>
            <person name="Du L."/>
            <person name="Sun Y."/>
            <person name="Zhan W."/>
            <person name="Jiang J.F."/>
            <person name="Wang Q."/>
            <person name="Zhang B."/>
            <person name="Ji P."/>
            <person name="Bell-Sakyi L."/>
            <person name="Cui X.M."/>
            <person name="Yuan T.T."/>
            <person name="Jiang B.G."/>
            <person name="Yang W.F."/>
            <person name="Lam T.T."/>
            <person name="Chang Q.C."/>
            <person name="Ding S.J."/>
            <person name="Wang X.J."/>
            <person name="Zhu J.G."/>
            <person name="Ruan X.D."/>
            <person name="Zhao L."/>
            <person name="Wei J.T."/>
            <person name="Ye R.Z."/>
            <person name="Que T.C."/>
            <person name="Du C.H."/>
            <person name="Zhou Y.H."/>
            <person name="Cheng J.X."/>
            <person name="Dai P.F."/>
            <person name="Guo W.B."/>
            <person name="Han X.H."/>
            <person name="Huang E.J."/>
            <person name="Li L.F."/>
            <person name="Wei W."/>
            <person name="Gao Y.C."/>
            <person name="Liu J.Z."/>
            <person name="Shao H.Z."/>
            <person name="Wang X."/>
            <person name="Wang C.C."/>
            <person name="Yang T.C."/>
            <person name="Huo Q.B."/>
            <person name="Li W."/>
            <person name="Chen H.Y."/>
            <person name="Chen S.E."/>
            <person name="Zhou L.G."/>
            <person name="Ni X.B."/>
            <person name="Tian J.H."/>
            <person name="Sheng Y."/>
            <person name="Liu T."/>
            <person name="Pan Y.S."/>
            <person name="Xia L.Y."/>
            <person name="Li J."/>
            <person name="Zhao F."/>
            <person name="Cao W.C."/>
        </authorList>
    </citation>
    <scope>NUCLEOTIDE SEQUENCE [LARGE SCALE GENOMIC DNA]</scope>
    <source>
        <strain evidence="1">Iper-2018</strain>
    </source>
</reference>
<protein>
    <submittedName>
        <fullName evidence="1">Uncharacterized protein</fullName>
    </submittedName>
</protein>
<proteinExistence type="predicted"/>
<dbReference type="Proteomes" id="UP000805193">
    <property type="component" value="Unassembled WGS sequence"/>
</dbReference>
<evidence type="ECO:0000313" key="2">
    <source>
        <dbReference type="Proteomes" id="UP000805193"/>
    </source>
</evidence>